<keyword evidence="3" id="KW-0663">Pyridoxal phosphate</keyword>
<dbReference type="InterPro" id="IPR000524">
    <property type="entry name" value="Tscrpt_reg_HTH_GntR"/>
</dbReference>
<accession>A0A0K6GWI7</accession>
<proteinExistence type="inferred from homology"/>
<dbReference type="InterPro" id="IPR051446">
    <property type="entry name" value="HTH_trans_reg/aminotransferase"/>
</dbReference>
<evidence type="ECO:0000259" key="7">
    <source>
        <dbReference type="PROSITE" id="PS50949"/>
    </source>
</evidence>
<evidence type="ECO:0000256" key="3">
    <source>
        <dbReference type="ARBA" id="ARBA00022898"/>
    </source>
</evidence>
<dbReference type="InterPro" id="IPR036390">
    <property type="entry name" value="WH_DNA-bd_sf"/>
</dbReference>
<dbReference type="InterPro" id="IPR004839">
    <property type="entry name" value="Aminotransferase_I/II_large"/>
</dbReference>
<dbReference type="OrthoDB" id="9803354at2"/>
<sequence>MLSKYGELVRLVAERIERGDYRPGEGVPSLRTLQQQYDISLNTARRAYYELERLGYIEARPRSGYVVTAGGRTADQSVEAASLASPFPHPSLYDTRALSHAFVGAMRHYHDALVDPAPAGLPALRRQLARLAAQEGWEMHADEVLITCGGMEALSLAIGAVTHGAASPQVAVLLPAFPGLLGRLAEQGIRMLPLEVGADGRLDTTRLEAALAAGQLQAIALMPVHAHPHGCSLPSAVTQQLLALSERYDVPLIEDDAYRWLGFSGDIPSPLKAQDRAGRILLCGTFSKSLSPGYRVGWLLPGRYAAIAARLKTSHTLASPLPNQLALAELLAGNRYRPALARLTAGLGQRVRRLEADLAEVGLPVPQTAEGGCFIWLSGLPAPVTQLATGSGHPALHFTPGNACHPGLAGAHALRLNASFYQPAQQRPALEALALRLRRLA</sequence>
<dbReference type="AlphaFoldDB" id="A0A0K6GWI7"/>
<evidence type="ECO:0000256" key="6">
    <source>
        <dbReference type="ARBA" id="ARBA00023163"/>
    </source>
</evidence>
<keyword evidence="4" id="KW-0805">Transcription regulation</keyword>
<comment type="similarity">
    <text evidence="1">In the C-terminal section; belongs to the class-I pyridoxal-phosphate-dependent aminotransferase family.</text>
</comment>
<evidence type="ECO:0000256" key="2">
    <source>
        <dbReference type="ARBA" id="ARBA00021531"/>
    </source>
</evidence>
<dbReference type="PROSITE" id="PS50949">
    <property type="entry name" value="HTH_GNTR"/>
    <property type="match status" value="1"/>
</dbReference>
<dbReference type="STRING" id="375574.GCA_001418035_01299"/>
<dbReference type="Pfam" id="PF00392">
    <property type="entry name" value="GntR"/>
    <property type="match status" value="1"/>
</dbReference>
<dbReference type="EMBL" id="CYHA01000002">
    <property type="protein sequence ID" value="CUA82888.1"/>
    <property type="molecule type" value="Genomic_DNA"/>
</dbReference>
<dbReference type="CDD" id="cd07377">
    <property type="entry name" value="WHTH_GntR"/>
    <property type="match status" value="1"/>
</dbReference>
<evidence type="ECO:0000313" key="9">
    <source>
        <dbReference type="Proteomes" id="UP000243535"/>
    </source>
</evidence>
<name>A0A0K6GWI7_9NEIS</name>
<evidence type="ECO:0000256" key="5">
    <source>
        <dbReference type="ARBA" id="ARBA00023125"/>
    </source>
</evidence>
<reference evidence="9" key="1">
    <citation type="submission" date="2015-08" db="EMBL/GenBank/DDBJ databases">
        <authorList>
            <person name="Varghese N."/>
        </authorList>
    </citation>
    <scope>NUCLEOTIDE SEQUENCE [LARGE SCALE GENOMIC DNA]</scope>
    <source>
        <strain evidence="9">DSM 17901</strain>
    </source>
</reference>
<organism evidence="8 9">
    <name type="scientific">Gulbenkiania indica</name>
    <dbReference type="NCBI Taxonomy" id="375574"/>
    <lineage>
        <taxon>Bacteria</taxon>
        <taxon>Pseudomonadati</taxon>
        <taxon>Pseudomonadota</taxon>
        <taxon>Betaproteobacteria</taxon>
        <taxon>Neisseriales</taxon>
        <taxon>Chromobacteriaceae</taxon>
        <taxon>Gulbenkiania</taxon>
    </lineage>
</organism>
<dbReference type="SMART" id="SM00345">
    <property type="entry name" value="HTH_GNTR"/>
    <property type="match status" value="1"/>
</dbReference>
<evidence type="ECO:0000256" key="1">
    <source>
        <dbReference type="ARBA" id="ARBA00005384"/>
    </source>
</evidence>
<dbReference type="PANTHER" id="PTHR46577">
    <property type="entry name" value="HTH-TYPE TRANSCRIPTIONAL REGULATORY PROTEIN GABR"/>
    <property type="match status" value="1"/>
</dbReference>
<dbReference type="Gene3D" id="3.40.640.10">
    <property type="entry name" value="Type I PLP-dependent aspartate aminotransferase-like (Major domain)"/>
    <property type="match status" value="1"/>
</dbReference>
<gene>
    <name evidence="8" type="ORF">Ga0061063_1508</name>
</gene>
<dbReference type="InterPro" id="IPR036388">
    <property type="entry name" value="WH-like_DNA-bd_sf"/>
</dbReference>
<dbReference type="GO" id="GO:0030170">
    <property type="term" value="F:pyridoxal phosphate binding"/>
    <property type="evidence" value="ECO:0007669"/>
    <property type="project" value="InterPro"/>
</dbReference>
<evidence type="ECO:0000256" key="4">
    <source>
        <dbReference type="ARBA" id="ARBA00023015"/>
    </source>
</evidence>
<dbReference type="Gene3D" id="3.90.1150.10">
    <property type="entry name" value="Aspartate Aminotransferase, domain 1"/>
    <property type="match status" value="1"/>
</dbReference>
<dbReference type="Proteomes" id="UP000243535">
    <property type="component" value="Unassembled WGS sequence"/>
</dbReference>
<dbReference type="GO" id="GO:0003677">
    <property type="term" value="F:DNA binding"/>
    <property type="evidence" value="ECO:0007669"/>
    <property type="project" value="UniProtKB-KW"/>
</dbReference>
<protein>
    <recommendedName>
        <fullName evidence="2">Putative 8-amino-7-oxononanoate synthase</fullName>
    </recommendedName>
</protein>
<keyword evidence="5" id="KW-0238">DNA-binding</keyword>
<dbReference type="RefSeq" id="WP_141656711.1">
    <property type="nucleotide sequence ID" value="NZ_CYHA01000002.1"/>
</dbReference>
<dbReference type="Pfam" id="PF00155">
    <property type="entry name" value="Aminotran_1_2"/>
    <property type="match status" value="1"/>
</dbReference>
<feature type="domain" description="HTH gntR-type" evidence="7">
    <location>
        <begin position="2"/>
        <end position="70"/>
    </location>
</feature>
<dbReference type="InterPro" id="IPR015422">
    <property type="entry name" value="PyrdxlP-dep_Trfase_small"/>
</dbReference>
<dbReference type="CDD" id="cd00609">
    <property type="entry name" value="AAT_like"/>
    <property type="match status" value="1"/>
</dbReference>
<dbReference type="SUPFAM" id="SSF46785">
    <property type="entry name" value="Winged helix' DNA-binding domain"/>
    <property type="match status" value="1"/>
</dbReference>
<keyword evidence="9" id="KW-1185">Reference proteome</keyword>
<dbReference type="SUPFAM" id="SSF53383">
    <property type="entry name" value="PLP-dependent transferases"/>
    <property type="match status" value="1"/>
</dbReference>
<dbReference type="Gene3D" id="1.10.10.10">
    <property type="entry name" value="Winged helix-like DNA-binding domain superfamily/Winged helix DNA-binding domain"/>
    <property type="match status" value="1"/>
</dbReference>
<dbReference type="InterPro" id="IPR015421">
    <property type="entry name" value="PyrdxlP-dep_Trfase_major"/>
</dbReference>
<dbReference type="InterPro" id="IPR015424">
    <property type="entry name" value="PyrdxlP-dep_Trfase"/>
</dbReference>
<dbReference type="GO" id="GO:0003700">
    <property type="term" value="F:DNA-binding transcription factor activity"/>
    <property type="evidence" value="ECO:0007669"/>
    <property type="project" value="InterPro"/>
</dbReference>
<keyword evidence="6" id="KW-0804">Transcription</keyword>
<dbReference type="PANTHER" id="PTHR46577:SF2">
    <property type="entry name" value="TRANSCRIPTIONAL REGULATORY PROTEIN"/>
    <property type="match status" value="1"/>
</dbReference>
<evidence type="ECO:0000313" key="8">
    <source>
        <dbReference type="EMBL" id="CUA82888.1"/>
    </source>
</evidence>